<organism evidence="2 3">
    <name type="scientific">Rhizoctonia solani</name>
    <dbReference type="NCBI Taxonomy" id="456999"/>
    <lineage>
        <taxon>Eukaryota</taxon>
        <taxon>Fungi</taxon>
        <taxon>Dikarya</taxon>
        <taxon>Basidiomycota</taxon>
        <taxon>Agaricomycotina</taxon>
        <taxon>Agaricomycetes</taxon>
        <taxon>Cantharellales</taxon>
        <taxon>Ceratobasidiaceae</taxon>
        <taxon>Rhizoctonia</taxon>
    </lineage>
</organism>
<evidence type="ECO:0000256" key="1">
    <source>
        <dbReference type="SAM" id="MobiDB-lite"/>
    </source>
</evidence>
<evidence type="ECO:0000313" key="3">
    <source>
        <dbReference type="Proteomes" id="UP000663853"/>
    </source>
</evidence>
<evidence type="ECO:0000313" key="2">
    <source>
        <dbReference type="EMBL" id="CAE6478971.1"/>
    </source>
</evidence>
<dbReference type="AlphaFoldDB" id="A0A8H3H3U3"/>
<dbReference type="Proteomes" id="UP000663853">
    <property type="component" value="Unassembled WGS sequence"/>
</dbReference>
<feature type="region of interest" description="Disordered" evidence="1">
    <location>
        <begin position="1"/>
        <end position="34"/>
    </location>
</feature>
<feature type="region of interest" description="Disordered" evidence="1">
    <location>
        <begin position="222"/>
        <end position="249"/>
    </location>
</feature>
<proteinExistence type="predicted"/>
<feature type="region of interest" description="Disordered" evidence="1">
    <location>
        <begin position="308"/>
        <end position="327"/>
    </location>
</feature>
<accession>A0A8H3H3U3</accession>
<gene>
    <name evidence="2" type="ORF">RDB_LOCUS85493</name>
</gene>
<dbReference type="EMBL" id="CAJMXA010002306">
    <property type="protein sequence ID" value="CAE6478971.1"/>
    <property type="molecule type" value="Genomic_DNA"/>
</dbReference>
<feature type="compositionally biased region" description="Low complexity" evidence="1">
    <location>
        <begin position="17"/>
        <end position="34"/>
    </location>
</feature>
<sequence>MEVLPSYTPEVLPGYDLTPATTRSPPSTRPSSPLSFLARARDHENYRYRSERMELDLGPRRWGTKLPAYGKFGQVEGIINVHSFGHVERIVVRLIGKLHASHVVNHIPTLSQSRTIINKEVEVWSAKAPSSSVSAQVSQFQFSFALDKEIPEGPESRTLPPSATIQLHRANARTAYAIRVDMYRRGLHMHEMIQTEILHLPRTMTHYSRPFIPELGNEKRTSISEGEWHRSRLQSDLGKGSKIQPESTCRKEPELLLPRDLRFPSGQDIPFLLSIPETHGSTPHIEIQLVRLSTVQTRAGAIQQAKAISQGRIHDHPSPDSNSKMTLQGTISTGESEKDVSWNHETLLSVSYEIRVLLSSSAPGSSWKLTRPVELTSHEWRGEQSAGMPSLGSSAVSRTGINILNMNI</sequence>
<comment type="caution">
    <text evidence="2">The sequence shown here is derived from an EMBL/GenBank/DDBJ whole genome shotgun (WGS) entry which is preliminary data.</text>
</comment>
<reference evidence="2" key="1">
    <citation type="submission" date="2021-01" db="EMBL/GenBank/DDBJ databases">
        <authorList>
            <person name="Kaushik A."/>
        </authorList>
    </citation>
    <scope>NUCLEOTIDE SEQUENCE</scope>
    <source>
        <strain evidence="2">AG6-10EEA</strain>
    </source>
</reference>
<protein>
    <submittedName>
        <fullName evidence="2">Uncharacterized protein</fullName>
    </submittedName>
</protein>
<name>A0A8H3H3U3_9AGAM</name>